<dbReference type="Gene3D" id="1.10.40.110">
    <property type="match status" value="1"/>
</dbReference>
<keyword evidence="4" id="KW-1185">Reference proteome</keyword>
<dbReference type="InterPro" id="IPR036249">
    <property type="entry name" value="Thioredoxin-like_sf"/>
</dbReference>
<evidence type="ECO:0000313" key="3">
    <source>
        <dbReference type="EMBL" id="NVE94249.1"/>
    </source>
</evidence>
<dbReference type="Proteomes" id="UP000546031">
    <property type="component" value="Unassembled WGS sequence"/>
</dbReference>
<dbReference type="InterPro" id="IPR012336">
    <property type="entry name" value="Thioredoxin-like_fold"/>
</dbReference>
<feature type="signal peptide" evidence="1">
    <location>
        <begin position="1"/>
        <end position="21"/>
    </location>
</feature>
<dbReference type="EMBL" id="JABWTA010000001">
    <property type="protein sequence ID" value="NVE94249.1"/>
    <property type="molecule type" value="Genomic_DNA"/>
</dbReference>
<keyword evidence="1" id="KW-0732">Signal</keyword>
<dbReference type="Gene3D" id="3.40.30.10">
    <property type="entry name" value="Glutaredoxin"/>
    <property type="match status" value="1"/>
</dbReference>
<sequence>MKPIKLALAVAAMVLAPVASAQSGGGNWNLTVDEDQVSHRIGNPNAKVKLTEYVSYTCSTCALFAKQGDPVLEIAYVGSGQVQLEIRQFIRNPIDLAISLMTHCGAPQKFKQNHAAFMLSQNMWIAPLNRPTQSQVTRWTQPGAASRRNIANDFGFYNIMRQRGYRITDVDKCLNDETKAQAFAAATQADAQRLQIEGTPTFAINGRKVDVAPAWSALQPELDKALASKESSQNGL</sequence>
<evidence type="ECO:0000259" key="2">
    <source>
        <dbReference type="Pfam" id="PF13462"/>
    </source>
</evidence>
<feature type="domain" description="Thioredoxin-like fold" evidence="2">
    <location>
        <begin position="37"/>
        <end position="223"/>
    </location>
</feature>
<dbReference type="AlphaFoldDB" id="A0A850H8Y8"/>
<dbReference type="SUPFAM" id="SSF52833">
    <property type="entry name" value="Thioredoxin-like"/>
    <property type="match status" value="1"/>
</dbReference>
<dbReference type="Pfam" id="PF13462">
    <property type="entry name" value="Thioredoxin_4"/>
    <property type="match status" value="1"/>
</dbReference>
<evidence type="ECO:0000313" key="4">
    <source>
        <dbReference type="Proteomes" id="UP000546031"/>
    </source>
</evidence>
<gene>
    <name evidence="3" type="ORF">HUO12_04975</name>
</gene>
<accession>A0A850H8Y8</accession>
<feature type="chain" id="PRO_5032391169" evidence="1">
    <location>
        <begin position="22"/>
        <end position="236"/>
    </location>
</feature>
<comment type="caution">
    <text evidence="3">The sequence shown here is derived from an EMBL/GenBank/DDBJ whole genome shotgun (WGS) entry which is preliminary data.</text>
</comment>
<protein>
    <submittedName>
        <fullName evidence="3">Thioredoxin domain-containing protein</fullName>
    </submittedName>
</protein>
<dbReference type="RefSeq" id="WP_176272544.1">
    <property type="nucleotide sequence ID" value="NZ_JABWTA010000001.1"/>
</dbReference>
<organism evidence="3 4">
    <name type="scientific">Altererythrobacter lutimaris</name>
    <dbReference type="NCBI Taxonomy" id="2743979"/>
    <lineage>
        <taxon>Bacteria</taxon>
        <taxon>Pseudomonadati</taxon>
        <taxon>Pseudomonadota</taxon>
        <taxon>Alphaproteobacteria</taxon>
        <taxon>Sphingomonadales</taxon>
        <taxon>Erythrobacteraceae</taxon>
        <taxon>Altererythrobacter</taxon>
    </lineage>
</organism>
<proteinExistence type="predicted"/>
<evidence type="ECO:0000256" key="1">
    <source>
        <dbReference type="SAM" id="SignalP"/>
    </source>
</evidence>
<name>A0A850H8Y8_9SPHN</name>
<reference evidence="3 4" key="1">
    <citation type="submission" date="2020-06" db="EMBL/GenBank/DDBJ databases">
        <title>Altererythrobacter lutimaris sp. nov., a marine bacterium isolated from a tidal flat.</title>
        <authorList>
            <person name="Kim D."/>
            <person name="Yoo Y."/>
            <person name="Kim J.-J."/>
        </authorList>
    </citation>
    <scope>NUCLEOTIDE SEQUENCE [LARGE SCALE GENOMIC DNA]</scope>
    <source>
        <strain evidence="3 4">JGD-16</strain>
    </source>
</reference>